<dbReference type="RefSeq" id="WP_344814807.1">
    <property type="nucleotide sequence ID" value="NZ_BAABCT010000001.1"/>
</dbReference>
<dbReference type="Pfam" id="PF24838">
    <property type="entry name" value="8xMP"/>
    <property type="match status" value="1"/>
</dbReference>
<evidence type="ECO:0000256" key="1">
    <source>
        <dbReference type="SAM" id="Phobius"/>
    </source>
</evidence>
<keyword evidence="1" id="KW-1133">Transmembrane helix</keyword>
<gene>
    <name evidence="2" type="ORF">GCM10022389_00080</name>
</gene>
<sequence length="213" mass="26044">MSEPISKKKFLKELNDFKKLEQDKKEKVFDLAWKSKEFEIELYWKRAGYFWAFQALIFAGFFSVTSSNDFDEKKYYLHYIICFGFITALAWWFINKGSKTWQRHWEKVVDVLEDYVIGKLYKTNTSEKTYSVSKINELISKFFMLIWLYLLLKSTFFDFKIFECQKDILKVEWKILIVNLITIYIVYEMYFGKGRGRFKERNIQFYRRNIKVN</sequence>
<keyword evidence="3" id="KW-1185">Reference proteome</keyword>
<feature type="transmembrane region" description="Helical" evidence="1">
    <location>
        <begin position="76"/>
        <end position="94"/>
    </location>
</feature>
<reference evidence="3" key="1">
    <citation type="journal article" date="2019" name="Int. J. Syst. Evol. Microbiol.">
        <title>The Global Catalogue of Microorganisms (GCM) 10K type strain sequencing project: providing services to taxonomists for standard genome sequencing and annotation.</title>
        <authorList>
            <consortium name="The Broad Institute Genomics Platform"/>
            <consortium name="The Broad Institute Genome Sequencing Center for Infectious Disease"/>
            <person name="Wu L."/>
            <person name="Ma J."/>
        </authorList>
    </citation>
    <scope>NUCLEOTIDE SEQUENCE [LARGE SCALE GENOMIC DNA]</scope>
    <source>
        <strain evidence="3">JCM 17069</strain>
    </source>
</reference>
<evidence type="ECO:0000313" key="3">
    <source>
        <dbReference type="Proteomes" id="UP001500367"/>
    </source>
</evidence>
<evidence type="ECO:0000313" key="2">
    <source>
        <dbReference type="EMBL" id="GAA4059869.1"/>
    </source>
</evidence>
<dbReference type="EMBL" id="BAABCT010000001">
    <property type="protein sequence ID" value="GAA4059869.1"/>
    <property type="molecule type" value="Genomic_DNA"/>
</dbReference>
<feature type="transmembrane region" description="Helical" evidence="1">
    <location>
        <begin position="47"/>
        <end position="64"/>
    </location>
</feature>
<feature type="transmembrane region" description="Helical" evidence="1">
    <location>
        <begin position="173"/>
        <end position="191"/>
    </location>
</feature>
<proteinExistence type="predicted"/>
<dbReference type="Proteomes" id="UP001500367">
    <property type="component" value="Unassembled WGS sequence"/>
</dbReference>
<feature type="transmembrane region" description="Helical" evidence="1">
    <location>
        <begin position="142"/>
        <end position="161"/>
    </location>
</feature>
<keyword evidence="1" id="KW-0472">Membrane</keyword>
<accession>A0ABP7V5Z2</accession>
<dbReference type="InterPro" id="IPR056918">
    <property type="entry name" value="8xMP"/>
</dbReference>
<organism evidence="2 3">
    <name type="scientific">Flavobacterium cheonanense</name>
    <dbReference type="NCBI Taxonomy" id="706183"/>
    <lineage>
        <taxon>Bacteria</taxon>
        <taxon>Pseudomonadati</taxon>
        <taxon>Bacteroidota</taxon>
        <taxon>Flavobacteriia</taxon>
        <taxon>Flavobacteriales</taxon>
        <taxon>Flavobacteriaceae</taxon>
        <taxon>Flavobacterium</taxon>
    </lineage>
</organism>
<keyword evidence="1" id="KW-0812">Transmembrane</keyword>
<name>A0ABP7V5Z2_9FLAO</name>
<comment type="caution">
    <text evidence="2">The sequence shown here is derived from an EMBL/GenBank/DDBJ whole genome shotgun (WGS) entry which is preliminary data.</text>
</comment>
<protein>
    <submittedName>
        <fullName evidence="2">Uncharacterized protein</fullName>
    </submittedName>
</protein>